<dbReference type="EMBL" id="HE575319">
    <property type="protein sequence ID" value="CCC90856.1"/>
    <property type="molecule type" value="Genomic_DNA"/>
</dbReference>
<sequence>MPLRTGCCLRPQCTPTKEISLLVHAKRPLLDTRHPLFGQQYATVPAAKGLRPLLSTDHPVFGMRRLFPTEEPFKGPISVSGFFLAIDPHIAAGPHKPMNPNAQITVRDHKGNMSRLRYRCHLESSKGLKLEALIRMQVGWISPKVVFCSIPHVIHLGKGFDISIPLLVHFTMVSVLDEQGNNTGSFLYYSGTPLLGFSVGFSRITRGKLVLDPSKSVNPAEEAKLFVGKCHVRQLGFLLLKCLAYIACLAAFLPTSKRVLYFFSSEPWTPSAAPTST</sequence>
<accession>G0UN96</accession>
<protein>
    <submittedName>
        <fullName evidence="1">Uncharacterized protein</fullName>
    </submittedName>
</protein>
<dbReference type="AlphaFoldDB" id="G0UN96"/>
<gene>
    <name evidence="1" type="ORF">TCIL3000_6_880</name>
</gene>
<reference evidence="1" key="1">
    <citation type="journal article" date="2012" name="Proc. Natl. Acad. Sci. U.S.A.">
        <title>Antigenic diversity is generated by distinct evolutionary mechanisms in African trypanosome species.</title>
        <authorList>
            <person name="Jackson A.P."/>
            <person name="Berry A."/>
            <person name="Aslett M."/>
            <person name="Allison H.C."/>
            <person name="Burton P."/>
            <person name="Vavrova-Anderson J."/>
            <person name="Brown R."/>
            <person name="Browne H."/>
            <person name="Corton N."/>
            <person name="Hauser H."/>
            <person name="Gamble J."/>
            <person name="Gilderthorp R."/>
            <person name="Marcello L."/>
            <person name="McQuillan J."/>
            <person name="Otto T.D."/>
            <person name="Quail M.A."/>
            <person name="Sanders M.J."/>
            <person name="van Tonder A."/>
            <person name="Ginger M.L."/>
            <person name="Field M.C."/>
            <person name="Barry J.D."/>
            <person name="Hertz-Fowler C."/>
            <person name="Berriman M."/>
        </authorList>
    </citation>
    <scope>NUCLEOTIDE SEQUENCE</scope>
    <source>
        <strain evidence="1">IL3000</strain>
    </source>
</reference>
<name>G0UN96_TRYCI</name>
<organism evidence="1">
    <name type="scientific">Trypanosoma congolense (strain IL3000)</name>
    <dbReference type="NCBI Taxonomy" id="1068625"/>
    <lineage>
        <taxon>Eukaryota</taxon>
        <taxon>Discoba</taxon>
        <taxon>Euglenozoa</taxon>
        <taxon>Kinetoplastea</taxon>
        <taxon>Metakinetoplastina</taxon>
        <taxon>Trypanosomatida</taxon>
        <taxon>Trypanosomatidae</taxon>
        <taxon>Trypanosoma</taxon>
        <taxon>Nannomonas</taxon>
    </lineage>
</organism>
<proteinExistence type="predicted"/>
<dbReference type="VEuPathDB" id="TriTrypDB:TcIL3000_6_880"/>
<evidence type="ECO:0000313" key="1">
    <source>
        <dbReference type="EMBL" id="CCC90856.1"/>
    </source>
</evidence>